<evidence type="ECO:0000313" key="3">
    <source>
        <dbReference type="Proteomes" id="UP001152320"/>
    </source>
</evidence>
<dbReference type="Proteomes" id="UP001152320">
    <property type="component" value="Chromosome 3"/>
</dbReference>
<comment type="caution">
    <text evidence="2">The sequence shown here is derived from an EMBL/GenBank/DDBJ whole genome shotgun (WGS) entry which is preliminary data.</text>
</comment>
<accession>A0A9Q1CKC6</accession>
<protein>
    <submittedName>
        <fullName evidence="2">Uncharacterized protein</fullName>
    </submittedName>
</protein>
<dbReference type="AlphaFoldDB" id="A0A9Q1CKC6"/>
<keyword evidence="3" id="KW-1185">Reference proteome</keyword>
<evidence type="ECO:0000256" key="1">
    <source>
        <dbReference type="SAM" id="MobiDB-lite"/>
    </source>
</evidence>
<sequence length="50" mass="5123">MENLMCTEGTLRARSASSYAWGPGPLAGSRGGAPVGGPGGERSPRKLSQY</sequence>
<organism evidence="2 3">
    <name type="scientific">Holothuria leucospilota</name>
    <name type="common">Black long sea cucumber</name>
    <name type="synonym">Mertensiothuria leucospilota</name>
    <dbReference type="NCBI Taxonomy" id="206669"/>
    <lineage>
        <taxon>Eukaryota</taxon>
        <taxon>Metazoa</taxon>
        <taxon>Echinodermata</taxon>
        <taxon>Eleutherozoa</taxon>
        <taxon>Echinozoa</taxon>
        <taxon>Holothuroidea</taxon>
        <taxon>Aspidochirotacea</taxon>
        <taxon>Aspidochirotida</taxon>
        <taxon>Holothuriidae</taxon>
        <taxon>Holothuria</taxon>
    </lineage>
</organism>
<dbReference type="EMBL" id="JAIZAY010000003">
    <property type="protein sequence ID" value="KAJ8046054.1"/>
    <property type="molecule type" value="Genomic_DNA"/>
</dbReference>
<feature type="compositionally biased region" description="Gly residues" evidence="1">
    <location>
        <begin position="29"/>
        <end position="40"/>
    </location>
</feature>
<proteinExistence type="predicted"/>
<name>A0A9Q1CKC6_HOLLE</name>
<evidence type="ECO:0000313" key="2">
    <source>
        <dbReference type="EMBL" id="KAJ8046054.1"/>
    </source>
</evidence>
<feature type="region of interest" description="Disordered" evidence="1">
    <location>
        <begin position="17"/>
        <end position="50"/>
    </location>
</feature>
<reference evidence="2" key="1">
    <citation type="submission" date="2021-10" db="EMBL/GenBank/DDBJ databases">
        <title>Tropical sea cucumber genome reveals ecological adaptation and Cuvierian tubules defense mechanism.</title>
        <authorList>
            <person name="Chen T."/>
        </authorList>
    </citation>
    <scope>NUCLEOTIDE SEQUENCE</scope>
    <source>
        <strain evidence="2">Nanhai2018</strain>
        <tissue evidence="2">Muscle</tissue>
    </source>
</reference>
<gene>
    <name evidence="2" type="ORF">HOLleu_09218</name>
</gene>